<evidence type="ECO:0000256" key="3">
    <source>
        <dbReference type="ARBA" id="ARBA00022829"/>
    </source>
</evidence>
<dbReference type="GO" id="GO:0045881">
    <property type="term" value="P:positive regulation of sporulation resulting in formation of a cellular spore"/>
    <property type="evidence" value="ECO:0007669"/>
    <property type="project" value="TreeGrafter"/>
</dbReference>
<dbReference type="Pfam" id="PF23552">
    <property type="entry name" value="ParB_C"/>
    <property type="match status" value="1"/>
</dbReference>
<dbReference type="PANTHER" id="PTHR33375">
    <property type="entry name" value="CHROMOSOME-PARTITIONING PROTEIN PARB-RELATED"/>
    <property type="match status" value="1"/>
</dbReference>
<dbReference type="FunFam" id="1.10.10.2830:FF:000001">
    <property type="entry name" value="Chromosome partitioning protein ParB"/>
    <property type="match status" value="1"/>
</dbReference>
<dbReference type="RefSeq" id="WP_260116899.1">
    <property type="nucleotide sequence ID" value="NZ_CP093361.1"/>
</dbReference>
<evidence type="ECO:0000256" key="4">
    <source>
        <dbReference type="ARBA" id="ARBA00023125"/>
    </source>
</evidence>
<protein>
    <submittedName>
        <fullName evidence="6">ParB/RepB/Spo0J family partition protein</fullName>
    </submittedName>
</protein>
<keyword evidence="7" id="KW-1185">Reference proteome</keyword>
<organism evidence="6 7">
    <name type="scientific">Nicoliella spurrieriana</name>
    <dbReference type="NCBI Taxonomy" id="2925830"/>
    <lineage>
        <taxon>Bacteria</taxon>
        <taxon>Bacillati</taxon>
        <taxon>Bacillota</taxon>
        <taxon>Bacilli</taxon>
        <taxon>Lactobacillales</taxon>
        <taxon>Lactobacillaceae</taxon>
        <taxon>Nicoliella</taxon>
    </lineage>
</organism>
<evidence type="ECO:0000313" key="7">
    <source>
        <dbReference type="Proteomes" id="UP000831181"/>
    </source>
</evidence>
<feature type="domain" description="HTH cro/C1-type" evidence="5">
    <location>
        <begin position="135"/>
        <end position="162"/>
    </location>
</feature>
<evidence type="ECO:0000256" key="1">
    <source>
        <dbReference type="ARBA" id="ARBA00004453"/>
    </source>
</evidence>
<accession>A0A976RSR2</accession>
<dbReference type="AlphaFoldDB" id="A0A976RSR2"/>
<dbReference type="GO" id="GO:0005694">
    <property type="term" value="C:chromosome"/>
    <property type="evidence" value="ECO:0007669"/>
    <property type="project" value="TreeGrafter"/>
</dbReference>
<evidence type="ECO:0000313" key="6">
    <source>
        <dbReference type="EMBL" id="UQS87099.1"/>
    </source>
</evidence>
<dbReference type="EMBL" id="CP093361">
    <property type="protein sequence ID" value="UQS87099.1"/>
    <property type="molecule type" value="Genomic_DNA"/>
</dbReference>
<reference evidence="6" key="1">
    <citation type="journal article" date="2022" name="Int. J. Syst. Evol. Microbiol.">
        <title>Apilactobacillus apisilvae sp. nov., Nicolia spurrieriana gen. nov. sp. nov., Bombilactobacillus folatiphilus sp. nov. and Bombilactobacillus thymidiniphilus sp. nov., four new lactic acid bacterial isolates from stingless bees Tetragonula carbonaria and Austroplebeia australis.</title>
        <authorList>
            <person name="Oliphant S.A."/>
            <person name="Watson-Haigh N.S."/>
            <person name="Sumby K.M."/>
            <person name="Gardner J."/>
            <person name="Groom S."/>
            <person name="Jiranek V."/>
        </authorList>
    </citation>
    <scope>NUCLEOTIDE SEQUENCE</scope>
    <source>
        <strain evidence="6">SGEP1_A5</strain>
    </source>
</reference>
<comment type="similarity">
    <text evidence="2">Belongs to the ParB family.</text>
</comment>
<gene>
    <name evidence="6" type="ORF">MOO44_02760</name>
</gene>
<proteinExistence type="inferred from homology"/>
<dbReference type="SUPFAM" id="SSF109709">
    <property type="entry name" value="KorB DNA-binding domain-like"/>
    <property type="match status" value="1"/>
</dbReference>
<comment type="subcellular location">
    <subcellularLocation>
        <location evidence="1">Cytoplasm</location>
        <location evidence="1">Nucleoid</location>
    </subcellularLocation>
</comment>
<name>A0A976RSR2_9LACO</name>
<dbReference type="PANTHER" id="PTHR33375:SF1">
    <property type="entry name" value="CHROMOSOME-PARTITIONING PROTEIN PARB-RELATED"/>
    <property type="match status" value="1"/>
</dbReference>
<dbReference type="Pfam" id="PF02195">
    <property type="entry name" value="ParB_N"/>
    <property type="match status" value="1"/>
</dbReference>
<keyword evidence="3" id="KW-0159">Chromosome partition</keyword>
<dbReference type="GO" id="GO:0007059">
    <property type="term" value="P:chromosome segregation"/>
    <property type="evidence" value="ECO:0007669"/>
    <property type="project" value="UniProtKB-KW"/>
</dbReference>
<sequence length="291" mass="32971">MVNKKGLGRGIEALFSDNNVQPEETINDVKLTELVPNPYQPRARFDKAALDELATSIKKSGVFQPIIIRKSAHQGQYEILAGERRFRASEIAGKDTIPAIVRDVSDEEMMEIAILENLQREDLTAIEEAEAYNTLMVNLNLTQAQVASRMGKSRSYVANYLRLLGLPNEVKEMVQKKQLSMGQARALLSVTDKNELRKLAKRVYDQTMTVRQINKEIEAMNDQKPVKKAKRTARNKSPFLRATEDKLQDRFGTAVSINGNRSKRGHGKIEIDYMSNDDLNRILKILNINID</sequence>
<dbReference type="InterPro" id="IPR003115">
    <property type="entry name" value="ParB_N"/>
</dbReference>
<dbReference type="KEGG" id="lbe:MOO44_02760"/>
<dbReference type="InterPro" id="IPR004437">
    <property type="entry name" value="ParB/RepB/Spo0J"/>
</dbReference>
<dbReference type="CDD" id="cd16393">
    <property type="entry name" value="SPO0J_N"/>
    <property type="match status" value="1"/>
</dbReference>
<dbReference type="PROSITE" id="PS50943">
    <property type="entry name" value="HTH_CROC1"/>
    <property type="match status" value="1"/>
</dbReference>
<dbReference type="InterPro" id="IPR036086">
    <property type="entry name" value="ParB/Sulfiredoxin_sf"/>
</dbReference>
<dbReference type="InterPro" id="IPR001387">
    <property type="entry name" value="Cro/C1-type_HTH"/>
</dbReference>
<dbReference type="InterPro" id="IPR057240">
    <property type="entry name" value="ParB_dimer_C"/>
</dbReference>
<dbReference type="InterPro" id="IPR041468">
    <property type="entry name" value="HTH_ParB/Spo0J"/>
</dbReference>
<dbReference type="GO" id="GO:0003677">
    <property type="term" value="F:DNA binding"/>
    <property type="evidence" value="ECO:0007669"/>
    <property type="project" value="UniProtKB-KW"/>
</dbReference>
<evidence type="ECO:0000256" key="2">
    <source>
        <dbReference type="ARBA" id="ARBA00006295"/>
    </source>
</evidence>
<dbReference type="Gene3D" id="3.90.1530.30">
    <property type="match status" value="1"/>
</dbReference>
<dbReference type="SMART" id="SM00470">
    <property type="entry name" value="ParB"/>
    <property type="match status" value="1"/>
</dbReference>
<dbReference type="SUPFAM" id="SSF110849">
    <property type="entry name" value="ParB/Sulfiredoxin"/>
    <property type="match status" value="1"/>
</dbReference>
<dbReference type="InterPro" id="IPR050336">
    <property type="entry name" value="Chromosome_partition/occlusion"/>
</dbReference>
<dbReference type="GO" id="GO:0009295">
    <property type="term" value="C:nucleoid"/>
    <property type="evidence" value="ECO:0007669"/>
    <property type="project" value="UniProtKB-SubCell"/>
</dbReference>
<evidence type="ECO:0000259" key="5">
    <source>
        <dbReference type="PROSITE" id="PS50943"/>
    </source>
</evidence>
<dbReference type="Pfam" id="PF17762">
    <property type="entry name" value="HTH_ParB"/>
    <property type="match status" value="1"/>
</dbReference>
<dbReference type="Proteomes" id="UP000831181">
    <property type="component" value="Chromosome"/>
</dbReference>
<keyword evidence="4" id="KW-0238">DNA-binding</keyword>
<dbReference type="FunFam" id="3.90.1530.30:FF:000001">
    <property type="entry name" value="Chromosome partitioning protein ParB"/>
    <property type="match status" value="1"/>
</dbReference>
<dbReference type="NCBIfam" id="TIGR00180">
    <property type="entry name" value="parB_part"/>
    <property type="match status" value="1"/>
</dbReference>
<dbReference type="Gene3D" id="1.10.10.2830">
    <property type="match status" value="1"/>
</dbReference>